<gene>
    <name evidence="6" type="ORF">ZEAMMB73_Zm00001d018943</name>
</gene>
<dbReference type="InterPro" id="IPR002885">
    <property type="entry name" value="PPR_rpt"/>
</dbReference>
<evidence type="ECO:0000313" key="6">
    <source>
        <dbReference type="EMBL" id="ONM51701.1"/>
    </source>
</evidence>
<protein>
    <submittedName>
        <fullName evidence="6">Pentatricopeptide repeat-containing protein</fullName>
    </submittedName>
</protein>
<feature type="repeat" description="PPR" evidence="4">
    <location>
        <begin position="234"/>
        <end position="268"/>
    </location>
</feature>
<feature type="repeat" description="PPR" evidence="4">
    <location>
        <begin position="374"/>
        <end position="408"/>
    </location>
</feature>
<dbReference type="IntAct" id="A0A1D6HTJ5">
    <property type="interactions" value="1"/>
</dbReference>
<dbReference type="ExpressionAtlas" id="A0A1D6HTJ5">
    <property type="expression patterns" value="baseline and differential"/>
</dbReference>
<feature type="region of interest" description="Disordered" evidence="5">
    <location>
        <begin position="1"/>
        <end position="36"/>
    </location>
</feature>
<feature type="repeat" description="PPR" evidence="4">
    <location>
        <begin position="409"/>
        <end position="443"/>
    </location>
</feature>
<keyword evidence="3" id="KW-0809">Transit peptide</keyword>
<dbReference type="InParanoid" id="A0A1D6HTJ5"/>
<evidence type="ECO:0000256" key="2">
    <source>
        <dbReference type="ARBA" id="ARBA00022737"/>
    </source>
</evidence>
<dbReference type="NCBIfam" id="TIGR00756">
    <property type="entry name" value="PPR"/>
    <property type="match status" value="7"/>
</dbReference>
<accession>A0A1D6HTJ5</accession>
<evidence type="ECO:0000256" key="3">
    <source>
        <dbReference type="ARBA" id="ARBA00022946"/>
    </source>
</evidence>
<dbReference type="Gene3D" id="1.25.40.10">
    <property type="entry name" value="Tetratricopeptide repeat domain"/>
    <property type="match status" value="4"/>
</dbReference>
<dbReference type="AlphaFoldDB" id="A0A1D6HTJ5"/>
<evidence type="ECO:0000256" key="1">
    <source>
        <dbReference type="ARBA" id="ARBA00007626"/>
    </source>
</evidence>
<comment type="similarity">
    <text evidence="1">Belongs to the PPR family. P subfamily.</text>
</comment>
<name>A0A1D6HTJ5_MAIZE</name>
<feature type="repeat" description="PPR" evidence="4">
    <location>
        <begin position="304"/>
        <end position="338"/>
    </location>
</feature>
<feature type="compositionally biased region" description="Basic residues" evidence="5">
    <location>
        <begin position="12"/>
        <end position="31"/>
    </location>
</feature>
<dbReference type="InterPro" id="IPR050667">
    <property type="entry name" value="PPR-containing_protein"/>
</dbReference>
<dbReference type="Pfam" id="PF01535">
    <property type="entry name" value="PPR"/>
    <property type="match status" value="2"/>
</dbReference>
<dbReference type="PANTHER" id="PTHR47939">
    <property type="entry name" value="MEMBRANE-ASSOCIATED SALT-INDUCIBLE PROTEIN-LIKE"/>
    <property type="match status" value="1"/>
</dbReference>
<proteinExistence type="inferred from homology"/>
<feature type="compositionally biased region" description="Low complexity" evidence="5">
    <location>
        <begin position="68"/>
        <end position="92"/>
    </location>
</feature>
<dbReference type="PANTHER" id="PTHR47939:SF13">
    <property type="entry name" value="OS03G0201400 PROTEIN"/>
    <property type="match status" value="1"/>
</dbReference>
<dbReference type="SMR" id="A0A1D6HTJ5"/>
<feature type="region of interest" description="Disordered" evidence="5">
    <location>
        <begin position="61"/>
        <end position="92"/>
    </location>
</feature>
<evidence type="ECO:0000256" key="4">
    <source>
        <dbReference type="PROSITE-ProRule" id="PRU00708"/>
    </source>
</evidence>
<feature type="repeat" description="PPR" evidence="4">
    <location>
        <begin position="339"/>
        <end position="373"/>
    </location>
</feature>
<feature type="repeat" description="PPR" evidence="4">
    <location>
        <begin position="269"/>
        <end position="303"/>
    </location>
</feature>
<dbReference type="EMBL" id="CM007650">
    <property type="protein sequence ID" value="ONM51701.1"/>
    <property type="molecule type" value="Genomic_DNA"/>
</dbReference>
<keyword evidence="2" id="KW-0677">Repeat</keyword>
<dbReference type="PROSITE" id="PS51375">
    <property type="entry name" value="PPR"/>
    <property type="match status" value="7"/>
</dbReference>
<dbReference type="Pfam" id="PF13041">
    <property type="entry name" value="PPR_2"/>
    <property type="match status" value="3"/>
</dbReference>
<dbReference type="FunCoup" id="A0A1D6HTJ5">
    <property type="interactions" value="2302"/>
</dbReference>
<organism evidence="6">
    <name type="scientific">Zea mays</name>
    <name type="common">Maize</name>
    <dbReference type="NCBI Taxonomy" id="4577"/>
    <lineage>
        <taxon>Eukaryota</taxon>
        <taxon>Viridiplantae</taxon>
        <taxon>Streptophyta</taxon>
        <taxon>Embryophyta</taxon>
        <taxon>Tracheophyta</taxon>
        <taxon>Spermatophyta</taxon>
        <taxon>Magnoliopsida</taxon>
        <taxon>Liliopsida</taxon>
        <taxon>Poales</taxon>
        <taxon>Poaceae</taxon>
        <taxon>PACMAD clade</taxon>
        <taxon>Panicoideae</taxon>
        <taxon>Andropogonodae</taxon>
        <taxon>Andropogoneae</taxon>
        <taxon>Tripsacinae</taxon>
        <taxon>Zea</taxon>
    </lineage>
</organism>
<dbReference type="InterPro" id="IPR011990">
    <property type="entry name" value="TPR-like_helical_dom_sf"/>
</dbReference>
<feature type="repeat" description="PPR" evidence="4">
    <location>
        <begin position="549"/>
        <end position="583"/>
    </location>
</feature>
<sequence>MASPSPSSPTDRRRRHTIYHGHRRASPHRPTVRGGLFTDLRFPSTIHRPSSSPSTATAFRLRDWDPHSPSSSSSARSPSPPSASSSSSTSASARRLSPLARFLLDALRRHQRWGPPVVADLSKLRRVPPSLVAEVLTARPPPPPPLALPFFLWAGRQKGFRHCFPAFHALASLLSAAGLPAAADQLPDLMRAHGRPISHPQLTLLVRLHTAARRPLRALHALRRFRHEFDVQPQVHACNRVLGALAAAGHVEDALKLFDEMSEGGVQPIPVTFAIMVRALAHAGMVDRLLEMIGRMRNEVCRPDVFVYTALVKTMVRRGYMDGCMRVWDEMEKDGVEPDTMAYATMVGGLCKAGMVEEAAELFKEMRSKGLLVDRMVYASLIDGYVAVGRVGDGCRLLNELVDAGYRADLGIYNTLIIGLCGIGREDKAHKLFQIVLQEDLMPSSDTVSPLLACYAEKGEMVTFFGLVNKLAEMGLSVVEMLVDFMKLLAGKDGRVLKAVEVFDALRQKQYCSVGIYNILIENLLKIKDRKKSLLLFEEMQSSVDFKPDSCTYSHMIPCFVDEGNVKEACSCYNTMMKENWIPSMSAYCVLVKGLCKMGEINTAISLVKDCLGNIENGPAEFKYTLTILEACRSKRPEKVINVVYEMIEVGCSMEEIVYSAIIYGFCKYASSTEARQEKVEFLRGQNWSVTLTRSRASPSSSQPPGPRILRCTFRSWIAHVDCCAKVFCLVKVEKMGVTALFQQEGEGSNNIGFVVNLRLNSLTEFGTPPVHRGQTSASREEKGCSQWERDQVMAAWQCMKLSTHWIALGEG</sequence>
<reference evidence="6" key="1">
    <citation type="submission" date="2015-12" db="EMBL/GenBank/DDBJ databases">
        <title>Update maize B73 reference genome by single molecule sequencing technologies.</title>
        <authorList>
            <consortium name="Maize Genome Sequencing Project"/>
            <person name="Ware D."/>
        </authorList>
    </citation>
    <scope>NUCLEOTIDE SEQUENCE [LARGE SCALE GENOMIC DNA]</scope>
    <source>
        <tissue evidence="6">Seedling</tissue>
    </source>
</reference>
<evidence type="ECO:0000256" key="5">
    <source>
        <dbReference type="SAM" id="MobiDB-lite"/>
    </source>
</evidence>